<evidence type="ECO:0000313" key="5">
    <source>
        <dbReference type="EMBL" id="NKW40787.1"/>
    </source>
</evidence>
<evidence type="ECO:0000313" key="1">
    <source>
        <dbReference type="EMBL" id="MBM4568056.1"/>
    </source>
</evidence>
<dbReference type="EMBL" id="WUXD01000001">
    <property type="protein sequence ID" value="MBM4625287.1"/>
    <property type="molecule type" value="Genomic_DNA"/>
</dbReference>
<sequence length="49" mass="5169">MSLFSRTAVRVACVKSVYSWCGVPYFGARADLAATAYPTPVSVLSAARA</sequence>
<dbReference type="EMBL" id="WVDC01000001">
    <property type="protein sequence ID" value="NKW40787.1"/>
    <property type="molecule type" value="Genomic_DNA"/>
</dbReference>
<proteinExistence type="predicted"/>
<comment type="caution">
    <text evidence="4">The sequence shown here is derived from an EMBL/GenBank/DDBJ whole genome shotgun (WGS) entry which is preliminary data.</text>
</comment>
<dbReference type="GeneID" id="57580609"/>
<dbReference type="Proteomes" id="UP000808906">
    <property type="component" value="Unassembled WGS sequence"/>
</dbReference>
<reference evidence="1" key="1">
    <citation type="submission" date="2019-11" db="EMBL/GenBank/DDBJ databases">
        <title>Spread of Macrolides and rifampicin resistant Rhodococcus equi in clinical isolates in the USA.</title>
        <authorList>
            <person name="Alvarez-Narvaez S."/>
            <person name="Huber L."/>
            <person name="Cohen N.D."/>
            <person name="Slovis N."/>
            <person name="Greiter M."/>
            <person name="Giguere S."/>
            <person name="Hart K."/>
        </authorList>
    </citation>
    <scope>NUCLEOTIDE SEQUENCE</scope>
    <source>
        <strain evidence="1">Lh_17</strain>
        <strain evidence="2">Lh_38</strain>
        <strain evidence="3">Lh_5</strain>
    </source>
</reference>
<evidence type="ECO:0000313" key="3">
    <source>
        <dbReference type="EMBL" id="MBM4713558.1"/>
    </source>
</evidence>
<organism evidence="4 6">
    <name type="scientific">Rhodococcus hoagii</name>
    <name type="common">Corynebacterium equii</name>
    <dbReference type="NCBI Taxonomy" id="43767"/>
    <lineage>
        <taxon>Bacteria</taxon>
        <taxon>Bacillati</taxon>
        <taxon>Actinomycetota</taxon>
        <taxon>Actinomycetes</taxon>
        <taxon>Mycobacteriales</taxon>
        <taxon>Nocardiaceae</taxon>
        <taxon>Prescottella</taxon>
    </lineage>
</organism>
<protein>
    <submittedName>
        <fullName evidence="4">Uncharacterized protein</fullName>
    </submittedName>
</protein>
<dbReference type="Proteomes" id="UP000706122">
    <property type="component" value="Unassembled WGS sequence"/>
</dbReference>
<evidence type="ECO:0000313" key="6">
    <source>
        <dbReference type="Proteomes" id="UP000603463"/>
    </source>
</evidence>
<dbReference type="EMBL" id="WUXR01000017">
    <property type="protein sequence ID" value="MBM4568056.1"/>
    <property type="molecule type" value="Genomic_DNA"/>
</dbReference>
<gene>
    <name evidence="1" type="ORF">GS441_22345</name>
    <name evidence="2" type="ORF">GS453_00160</name>
    <name evidence="3" type="ORF">GS551_04970</name>
    <name evidence="4" type="ORF">GS882_21650</name>
    <name evidence="5" type="ORF">GS947_03945</name>
</gene>
<dbReference type="EMBL" id="WVBC01000034">
    <property type="protein sequence ID" value="NKT80680.1"/>
    <property type="molecule type" value="Genomic_DNA"/>
</dbReference>
<evidence type="ECO:0000313" key="4">
    <source>
        <dbReference type="EMBL" id="NKT80680.1"/>
    </source>
</evidence>
<name>A0A9Q4ZTK1_RHOHA</name>
<dbReference type="Proteomes" id="UP000603463">
    <property type="component" value="Unassembled WGS sequence"/>
</dbReference>
<dbReference type="AlphaFoldDB" id="A0A9Q4ZTK1"/>
<dbReference type="EMBL" id="WUYC01000001">
    <property type="protein sequence ID" value="MBM4713558.1"/>
    <property type="molecule type" value="Genomic_DNA"/>
</dbReference>
<reference evidence="4" key="2">
    <citation type="journal article" date="2020" name="Environ. Microbiol.">
        <title>The novel and transferable erm(51) gene confers Macrolides, Lincosamides, and Streptogramins B (MLSB) resistance to clonal Rhodococcus equi in the environment.</title>
        <authorList>
            <person name="Huber L."/>
            <person name="Giguere S."/>
            <person name="Slovis N.M."/>
            <person name="Alvarez-Narvaez S."/>
            <person name="Hart K.A."/>
            <person name="Greiter M."/>
            <person name="Morris E.R.A."/>
            <person name="Cohen N.D."/>
        </authorList>
    </citation>
    <scope>NUCLEOTIDE SEQUENCE</scope>
    <source>
        <strain evidence="4">Lh_116_1</strain>
        <strain evidence="5">Lh_16_1</strain>
    </source>
</reference>
<dbReference type="Proteomes" id="UP000608063">
    <property type="component" value="Unassembled WGS sequence"/>
</dbReference>
<evidence type="ECO:0000313" key="2">
    <source>
        <dbReference type="EMBL" id="MBM4625287.1"/>
    </source>
</evidence>
<dbReference type="RefSeq" id="WP_005515149.1">
    <property type="nucleotide sequence ID" value="NZ_AP024187.1"/>
</dbReference>
<dbReference type="Proteomes" id="UP000738270">
    <property type="component" value="Unassembled WGS sequence"/>
</dbReference>
<accession>A0A9Q4ZTK1</accession>